<gene>
    <name evidence="2" type="ORF">N869_12505</name>
</gene>
<evidence type="ECO:0000313" key="2">
    <source>
        <dbReference type="EMBL" id="KGM14382.1"/>
    </source>
</evidence>
<dbReference type="Proteomes" id="UP000054314">
    <property type="component" value="Unassembled WGS sequence"/>
</dbReference>
<dbReference type="SUPFAM" id="SSF56784">
    <property type="entry name" value="HAD-like"/>
    <property type="match status" value="1"/>
</dbReference>
<keyword evidence="1 2" id="KW-0378">Hydrolase</keyword>
<dbReference type="EMBL" id="AXCZ01000004">
    <property type="protein sequence ID" value="KGM14382.1"/>
    <property type="molecule type" value="Genomic_DNA"/>
</dbReference>
<dbReference type="InterPro" id="IPR036412">
    <property type="entry name" value="HAD-like_sf"/>
</dbReference>
<dbReference type="Gene3D" id="1.20.120.1600">
    <property type="match status" value="1"/>
</dbReference>
<name>A0A0A0C304_9CELL</name>
<dbReference type="RefSeq" id="WP_035056572.1">
    <property type="nucleotide sequence ID" value="NZ_AXCZ01000004.1"/>
</dbReference>
<dbReference type="SFLD" id="SFLDG01129">
    <property type="entry name" value="C1.5:_HAD__Beta-PGM__Phosphata"/>
    <property type="match status" value="1"/>
</dbReference>
<dbReference type="InterPro" id="IPR006439">
    <property type="entry name" value="HAD-SF_hydro_IA"/>
</dbReference>
<reference evidence="2 3" key="1">
    <citation type="submission" date="2013-08" db="EMBL/GenBank/DDBJ databases">
        <title>Genome sequencing of Cellulomonas bogoriensis 69B4.</title>
        <authorList>
            <person name="Chen F."/>
            <person name="Li Y."/>
            <person name="Wang G."/>
        </authorList>
    </citation>
    <scope>NUCLEOTIDE SEQUENCE [LARGE SCALE GENOMIC DNA]</scope>
    <source>
        <strain evidence="2 3">69B4</strain>
    </source>
</reference>
<comment type="caution">
    <text evidence="2">The sequence shown here is derived from an EMBL/GenBank/DDBJ whole genome shotgun (WGS) entry which is preliminary data.</text>
</comment>
<dbReference type="Pfam" id="PF00702">
    <property type="entry name" value="Hydrolase"/>
    <property type="match status" value="1"/>
</dbReference>
<dbReference type="OrthoDB" id="9810501at2"/>
<organism evidence="2 3">
    <name type="scientific">Cellulomonas bogoriensis 69B4 = DSM 16987</name>
    <dbReference type="NCBI Taxonomy" id="1386082"/>
    <lineage>
        <taxon>Bacteria</taxon>
        <taxon>Bacillati</taxon>
        <taxon>Actinomycetota</taxon>
        <taxon>Actinomycetes</taxon>
        <taxon>Micrococcales</taxon>
        <taxon>Cellulomonadaceae</taxon>
        <taxon>Cellulomonas</taxon>
    </lineage>
</organism>
<dbReference type="SFLD" id="SFLDS00003">
    <property type="entry name" value="Haloacid_Dehalogenase"/>
    <property type="match status" value="1"/>
</dbReference>
<evidence type="ECO:0000256" key="1">
    <source>
        <dbReference type="ARBA" id="ARBA00022801"/>
    </source>
</evidence>
<dbReference type="Gene3D" id="3.40.50.1000">
    <property type="entry name" value="HAD superfamily/HAD-like"/>
    <property type="match status" value="1"/>
</dbReference>
<dbReference type="NCBIfam" id="TIGR01549">
    <property type="entry name" value="HAD-SF-IA-v1"/>
    <property type="match status" value="1"/>
</dbReference>
<proteinExistence type="predicted"/>
<sequence>MTPVRGVLLDIDDTLVDTRGAFEAALGAIVDRYLPGARGREAEVLAAWRADVAGHYRSYTRGEVDHRTQRMARANELHATFGGPPLDEEAYQEWDQLFEERFSGAWRAHPDAAPALEALTRAGLRLGALTNAATAYQEAKLARTGLDRWLGVLVGVDTLGVGKPHPRVFTEACARLGTEPAATVYVGDELDVDAVAAVAAGLRGVWLDRPGPRRVGVEQREVGAATERGVEVVTDLGRLPDLVLGFGAPAGLG</sequence>
<dbReference type="InterPro" id="IPR023214">
    <property type="entry name" value="HAD_sf"/>
</dbReference>
<accession>A0A0A0C304</accession>
<evidence type="ECO:0000313" key="3">
    <source>
        <dbReference type="Proteomes" id="UP000054314"/>
    </source>
</evidence>
<dbReference type="InterPro" id="IPR051540">
    <property type="entry name" value="S-2-haloacid_dehalogenase"/>
</dbReference>
<dbReference type="AlphaFoldDB" id="A0A0A0C304"/>
<keyword evidence="3" id="KW-1185">Reference proteome</keyword>
<dbReference type="PRINTS" id="PR00413">
    <property type="entry name" value="HADHALOGNASE"/>
</dbReference>
<dbReference type="GO" id="GO:0016787">
    <property type="term" value="F:hydrolase activity"/>
    <property type="evidence" value="ECO:0007669"/>
    <property type="project" value="UniProtKB-KW"/>
</dbReference>
<dbReference type="PANTHER" id="PTHR43316:SF3">
    <property type="entry name" value="HALOACID DEHALOGENASE, TYPE II (AFU_ORTHOLOGUE AFUA_2G07750)-RELATED"/>
    <property type="match status" value="1"/>
</dbReference>
<dbReference type="PANTHER" id="PTHR43316">
    <property type="entry name" value="HYDROLASE, HALOACID DELAHOGENASE-RELATED"/>
    <property type="match status" value="1"/>
</dbReference>
<protein>
    <submittedName>
        <fullName evidence="2">Hydrolase</fullName>
    </submittedName>
</protein>